<dbReference type="CDD" id="cd00221">
    <property type="entry name" value="Vsr"/>
    <property type="match status" value="1"/>
</dbReference>
<keyword evidence="3" id="KW-0227">DNA damage</keyword>
<keyword evidence="10" id="KW-1185">Reference proteome</keyword>
<evidence type="ECO:0000256" key="7">
    <source>
        <dbReference type="SAM" id="MobiDB-lite"/>
    </source>
</evidence>
<dbReference type="InterPro" id="IPR011335">
    <property type="entry name" value="Restrct_endonuc-II-like"/>
</dbReference>
<dbReference type="InterPro" id="IPR004603">
    <property type="entry name" value="DNA_mismatch_endonuc_vsr"/>
</dbReference>
<keyword evidence="1" id="KW-0540">Nuclease</keyword>
<evidence type="ECO:0000256" key="4">
    <source>
        <dbReference type="ARBA" id="ARBA00022801"/>
    </source>
</evidence>
<feature type="compositionally biased region" description="Polar residues" evidence="7">
    <location>
        <begin position="16"/>
        <end position="29"/>
    </location>
</feature>
<dbReference type="RefSeq" id="WP_344054950.1">
    <property type="nucleotide sequence ID" value="NZ_BAAAPK010000001.1"/>
</dbReference>
<proteinExistence type="inferred from homology"/>
<keyword evidence="4" id="KW-0378">Hydrolase</keyword>
<dbReference type="NCBIfam" id="TIGR00632">
    <property type="entry name" value="vsr"/>
    <property type="match status" value="1"/>
</dbReference>
<dbReference type="Gene3D" id="3.40.960.10">
    <property type="entry name" value="VSR Endonuclease"/>
    <property type="match status" value="1"/>
</dbReference>
<protein>
    <submittedName>
        <fullName evidence="9">Very short patch repair endonuclease</fullName>
    </submittedName>
</protein>
<name>A0ABN2GZX5_9MICO</name>
<reference evidence="9 10" key="1">
    <citation type="journal article" date="2019" name="Int. J. Syst. Evol. Microbiol.">
        <title>The Global Catalogue of Microorganisms (GCM) 10K type strain sequencing project: providing services to taxonomists for standard genome sequencing and annotation.</title>
        <authorList>
            <consortium name="The Broad Institute Genomics Platform"/>
            <consortium name="The Broad Institute Genome Sequencing Center for Infectious Disease"/>
            <person name="Wu L."/>
            <person name="Ma J."/>
        </authorList>
    </citation>
    <scope>NUCLEOTIDE SEQUENCE [LARGE SCALE GENOMIC DNA]</scope>
    <source>
        <strain evidence="9 10">JCM 15575</strain>
    </source>
</reference>
<keyword evidence="5" id="KW-0234">DNA repair</keyword>
<feature type="domain" description="DUF559" evidence="8">
    <location>
        <begin position="105"/>
        <end position="148"/>
    </location>
</feature>
<evidence type="ECO:0000259" key="8">
    <source>
        <dbReference type="Pfam" id="PF04480"/>
    </source>
</evidence>
<feature type="region of interest" description="Disordered" evidence="7">
    <location>
        <begin position="1"/>
        <end position="37"/>
    </location>
</feature>
<evidence type="ECO:0000256" key="1">
    <source>
        <dbReference type="ARBA" id="ARBA00022722"/>
    </source>
</evidence>
<evidence type="ECO:0000256" key="6">
    <source>
        <dbReference type="ARBA" id="ARBA00029466"/>
    </source>
</evidence>
<accession>A0ABN2GZX5</accession>
<comment type="similarity">
    <text evidence="6">Belongs to the Vsr family.</text>
</comment>
<comment type="caution">
    <text evidence="9">The sequence shown here is derived from an EMBL/GenBank/DDBJ whole genome shotgun (WGS) entry which is preliminary data.</text>
</comment>
<keyword evidence="2 9" id="KW-0255">Endonuclease</keyword>
<evidence type="ECO:0000313" key="10">
    <source>
        <dbReference type="Proteomes" id="UP001500596"/>
    </source>
</evidence>
<evidence type="ECO:0000313" key="9">
    <source>
        <dbReference type="EMBL" id="GAA1679653.1"/>
    </source>
</evidence>
<organism evidence="9 10">
    <name type="scientific">Microbacterium lacus</name>
    <dbReference type="NCBI Taxonomy" id="415217"/>
    <lineage>
        <taxon>Bacteria</taxon>
        <taxon>Bacillati</taxon>
        <taxon>Actinomycetota</taxon>
        <taxon>Actinomycetes</taxon>
        <taxon>Micrococcales</taxon>
        <taxon>Microbacteriaceae</taxon>
        <taxon>Microbacterium</taxon>
    </lineage>
</organism>
<gene>
    <name evidence="9" type="ORF">GCM10009807_24430</name>
</gene>
<dbReference type="InterPro" id="IPR007569">
    <property type="entry name" value="DUF559"/>
</dbReference>
<dbReference type="SUPFAM" id="SSF52980">
    <property type="entry name" value="Restriction endonuclease-like"/>
    <property type="match status" value="1"/>
</dbReference>
<sequence>MPDSESDAVPRRAESWASTPGSRASMQSNRGRDTAPELAVRRRLHAMGLRYRASVRPMPNLRRTADIVFTRARIAVFIDGCFWHGCPEHYQAPVRNGDFWLAKRQRNRERDAETDAALTAAGWTPLRFWEHEVRADPALVAATIAAAVRRSIA</sequence>
<dbReference type="EMBL" id="BAAAPK010000001">
    <property type="protein sequence ID" value="GAA1679653.1"/>
    <property type="molecule type" value="Genomic_DNA"/>
</dbReference>
<evidence type="ECO:0000256" key="5">
    <source>
        <dbReference type="ARBA" id="ARBA00023204"/>
    </source>
</evidence>
<dbReference type="Proteomes" id="UP001500596">
    <property type="component" value="Unassembled WGS sequence"/>
</dbReference>
<dbReference type="GO" id="GO:0004519">
    <property type="term" value="F:endonuclease activity"/>
    <property type="evidence" value="ECO:0007669"/>
    <property type="project" value="UniProtKB-KW"/>
</dbReference>
<dbReference type="Pfam" id="PF04480">
    <property type="entry name" value="DUF559"/>
    <property type="match status" value="1"/>
</dbReference>
<dbReference type="Pfam" id="PF03852">
    <property type="entry name" value="Vsr"/>
    <property type="match status" value="1"/>
</dbReference>
<evidence type="ECO:0000256" key="2">
    <source>
        <dbReference type="ARBA" id="ARBA00022759"/>
    </source>
</evidence>
<evidence type="ECO:0000256" key="3">
    <source>
        <dbReference type="ARBA" id="ARBA00022763"/>
    </source>
</evidence>